<keyword evidence="4" id="KW-1185">Reference proteome</keyword>
<dbReference type="EMBL" id="JAVHNR010000001">
    <property type="protein sequence ID" value="KAK6355815.1"/>
    <property type="molecule type" value="Genomic_DNA"/>
</dbReference>
<feature type="region of interest" description="Disordered" evidence="2">
    <location>
        <begin position="307"/>
        <end position="357"/>
    </location>
</feature>
<feature type="coiled-coil region" evidence="1">
    <location>
        <begin position="919"/>
        <end position="946"/>
    </location>
</feature>
<proteinExistence type="predicted"/>
<gene>
    <name evidence="3" type="ORF">TWF718_000196</name>
</gene>
<feature type="compositionally biased region" description="Low complexity" evidence="2">
    <location>
        <begin position="461"/>
        <end position="472"/>
    </location>
</feature>
<evidence type="ECO:0000313" key="4">
    <source>
        <dbReference type="Proteomes" id="UP001313282"/>
    </source>
</evidence>
<feature type="region of interest" description="Disordered" evidence="2">
    <location>
        <begin position="456"/>
        <end position="479"/>
    </location>
</feature>
<keyword evidence="1" id="KW-0175">Coiled coil</keyword>
<accession>A0AAN8RG92</accession>
<evidence type="ECO:0000313" key="3">
    <source>
        <dbReference type="EMBL" id="KAK6355815.1"/>
    </source>
</evidence>
<evidence type="ECO:0000256" key="2">
    <source>
        <dbReference type="SAM" id="MobiDB-lite"/>
    </source>
</evidence>
<feature type="region of interest" description="Disordered" evidence="2">
    <location>
        <begin position="534"/>
        <end position="566"/>
    </location>
</feature>
<organism evidence="3 4">
    <name type="scientific">Orbilia javanica</name>
    <dbReference type="NCBI Taxonomy" id="47235"/>
    <lineage>
        <taxon>Eukaryota</taxon>
        <taxon>Fungi</taxon>
        <taxon>Dikarya</taxon>
        <taxon>Ascomycota</taxon>
        <taxon>Pezizomycotina</taxon>
        <taxon>Orbiliomycetes</taxon>
        <taxon>Orbiliales</taxon>
        <taxon>Orbiliaceae</taxon>
        <taxon>Orbilia</taxon>
    </lineage>
</organism>
<feature type="region of interest" description="Disordered" evidence="2">
    <location>
        <begin position="492"/>
        <end position="518"/>
    </location>
</feature>
<feature type="compositionally biased region" description="Low complexity" evidence="2">
    <location>
        <begin position="329"/>
        <end position="345"/>
    </location>
</feature>
<name>A0AAN8RG92_9PEZI</name>
<feature type="compositionally biased region" description="Low complexity" evidence="2">
    <location>
        <begin position="536"/>
        <end position="547"/>
    </location>
</feature>
<protein>
    <submittedName>
        <fullName evidence="3">Uncharacterized protein</fullName>
    </submittedName>
</protein>
<evidence type="ECO:0000256" key="1">
    <source>
        <dbReference type="SAM" id="Coils"/>
    </source>
</evidence>
<sequence length="1011" mass="112812">MVPFQTVGMDSISMPVMRQLFWGLFSLSTVRAYYIGEVYSGELPEIFNHGWKPDWRGKSYVNRCTPTQRNISGTVGHMQGIGIINGAPAPGGVPINPKYGPVESGHNALAMIFYKSADCDIDGTDQFIVLRFKQIAYNQSRNIALGHVPYRGVSSIDLNFLDGVNLAEYQSFQEVGEESDDWAWAAESGVPEAEGEAVVWQATQDGSSFEIASHLPMRVPTAATANSLGQSLEANNIEPAIGNLRVSLQSIAEMRYRKPETANSNTGGNLIRIPMSVLQNNPTAGNAGPNTNANSNVRAVQIPPGATFNIRTGPTPFRVPPTGSNPNVRNAGLLNAGGNRNQNQNPIPGTGGDPADTRLGHELLAQLFRQQWQQQQGNNPGQGQNDNSRVEIEEPLENQGNTNQRPNGPFTIERQQVPEGQQVRGPIPIKPRPGTGQIGDPVQGIQRPYYEMIQPINFGPRNQQGQQNTQRGMIPGQSQGTVNIAPAYLEQPISQPPQNRPEQSPGNTNSQNTGYHVPLAPGQALRLNDLVIVQAPRNPNPGNNQNPSSQTAPESSGAMIPETGQSLNLPQQSSQIIPELEMGQNPGPVDAQSLWQQIQAQPPTENQIQNTEPIQQEEEITAQPTTNSAEFEFTTFEIPERAEPGVFNTLYGDLPRKVELGARKPPRRVMTEGRIGDPTSPTLFDRNLDIDPSFALENHVELGRLDRGLSRRVGLQFPYPSTNIDPEEKYEAYVPPKRGDEKYKVKLAPGTANTYVPYEGWLNEGEMEERTHFPQLFENPKMELESDLTLQNLGENEEVPLPGDEEFPKERKAGQDLYDDWRRYGKPILGNLKTLPVTWSDPNWMAIKETYDSLLAGLENDWVDYYQERTDAMTEKHRTVQGNVQKAYTKAEQQRSQAIKEIGAVRAQSTRQGLSLDQQLKLIREAQRLQNVAEVLNRRLEALQNQWDENDYALRSWQRSYYRRLDDLVVRFKVWKLMAQQNIERNMIRLLHIEDDPEFGTFAGEVPRTQN</sequence>
<dbReference type="AlphaFoldDB" id="A0AAN8RG92"/>
<dbReference type="Proteomes" id="UP001313282">
    <property type="component" value="Unassembled WGS sequence"/>
</dbReference>
<reference evidence="3 4" key="1">
    <citation type="submission" date="2019-10" db="EMBL/GenBank/DDBJ databases">
        <authorList>
            <person name="Palmer J.M."/>
        </authorList>
    </citation>
    <scope>NUCLEOTIDE SEQUENCE [LARGE SCALE GENOMIC DNA]</scope>
    <source>
        <strain evidence="3 4">TWF718</strain>
    </source>
</reference>
<feature type="compositionally biased region" description="Polar residues" evidence="2">
    <location>
        <begin position="500"/>
        <end position="514"/>
    </location>
</feature>
<feature type="region of interest" description="Disordered" evidence="2">
    <location>
        <begin position="397"/>
        <end position="442"/>
    </location>
</feature>
<comment type="caution">
    <text evidence="3">The sequence shown here is derived from an EMBL/GenBank/DDBJ whole genome shotgun (WGS) entry which is preliminary data.</text>
</comment>